<proteinExistence type="predicted"/>
<gene>
    <name evidence="1" type="ORF">MNBD_BACTEROID02-304</name>
</gene>
<name>A0A3B0RFD5_9ZZZZ</name>
<protein>
    <submittedName>
        <fullName evidence="1">Uncharacterized protein</fullName>
    </submittedName>
</protein>
<dbReference type="EMBL" id="UOEB01000073">
    <property type="protein sequence ID" value="VAV83353.1"/>
    <property type="molecule type" value="Genomic_DNA"/>
</dbReference>
<sequence length="298" mass="34655">MKKTILLFIFILASFNFCLAQEWFTSLKVAKKLALVQDKMLFVMWENATSYPYPVLINTEKGESIVTDLFKDERINKLIWDYFVPVTIYESQYAELSQQIKETRGTKYFNKFIDDSIKIMDVNGNILNVNTSYETVENLFLLIQRYALNTAFLKQELVNYSKNKNLTTAFSLASKYLDFAVFAEKDQRLEIIQLANIYFNESKSYLAKSGLKNIKGFLQNCDLQIIKEYLILNKPRKALRYLKKLDIADIDNLNLSLFSSLNYAGFKLLMNEKKAALWKSKISLVDLSKANLIINNNF</sequence>
<organism evidence="1">
    <name type="scientific">hydrothermal vent metagenome</name>
    <dbReference type="NCBI Taxonomy" id="652676"/>
    <lineage>
        <taxon>unclassified sequences</taxon>
        <taxon>metagenomes</taxon>
        <taxon>ecological metagenomes</taxon>
    </lineage>
</organism>
<evidence type="ECO:0000313" key="1">
    <source>
        <dbReference type="EMBL" id="VAV83353.1"/>
    </source>
</evidence>
<dbReference type="AlphaFoldDB" id="A0A3B0RFD5"/>
<accession>A0A3B0RFD5</accession>
<reference evidence="1" key="1">
    <citation type="submission" date="2018-06" db="EMBL/GenBank/DDBJ databases">
        <authorList>
            <person name="Zhirakovskaya E."/>
        </authorList>
    </citation>
    <scope>NUCLEOTIDE SEQUENCE</scope>
</reference>